<sequence length="274" mass="31705">MECKNCKEQLRSESDFCSTCGAKVIRKRLTLKNLLQHVGETFFNYDNKLLKTIIDLLKRPELVIDSYVQGIRKRYINPINFFGISLTLTGFSIFIIRKFYKNVLDASQFMQDSEMYSNEASQKIMASSSDFSLDYSSLIYSVMIPIFALVSWVLFLNKRYNYTEHLVTYMYSMSLYSISTVIFGLLILVIKPDLYLAFGMFMYVVALFYHCFLLKRLFKLSIGELLLKTLLFLICLAFLFVAFSMLVAIFIFITSYFDGSLQEMIEAQKAAKGG</sequence>
<dbReference type="Pfam" id="PF12412">
    <property type="entry name" value="DUF3667"/>
    <property type="match status" value="1"/>
</dbReference>
<evidence type="ECO:0000256" key="1">
    <source>
        <dbReference type="SAM" id="Phobius"/>
    </source>
</evidence>
<evidence type="ECO:0008006" key="4">
    <source>
        <dbReference type="Google" id="ProtNLM"/>
    </source>
</evidence>
<gene>
    <name evidence="2" type="ORF">SAMN05421824_2562</name>
</gene>
<keyword evidence="1" id="KW-1133">Transmembrane helix</keyword>
<evidence type="ECO:0000313" key="2">
    <source>
        <dbReference type="EMBL" id="SEQ87283.1"/>
    </source>
</evidence>
<feature type="transmembrane region" description="Helical" evidence="1">
    <location>
        <begin position="79"/>
        <end position="100"/>
    </location>
</feature>
<feature type="transmembrane region" description="Helical" evidence="1">
    <location>
        <begin position="196"/>
        <end position="218"/>
    </location>
</feature>
<dbReference type="InterPro" id="IPR022134">
    <property type="entry name" value="DUF3667"/>
</dbReference>
<organism evidence="2 3">
    <name type="scientific">Hyunsoonleella jejuensis</name>
    <dbReference type="NCBI Taxonomy" id="419940"/>
    <lineage>
        <taxon>Bacteria</taxon>
        <taxon>Pseudomonadati</taxon>
        <taxon>Bacteroidota</taxon>
        <taxon>Flavobacteriia</taxon>
        <taxon>Flavobacteriales</taxon>
        <taxon>Flavobacteriaceae</taxon>
    </lineage>
</organism>
<dbReference type="OrthoDB" id="1143019at2"/>
<proteinExistence type="predicted"/>
<dbReference type="Proteomes" id="UP000198999">
    <property type="component" value="Unassembled WGS sequence"/>
</dbReference>
<keyword evidence="1" id="KW-0812">Transmembrane</keyword>
<keyword evidence="3" id="KW-1185">Reference proteome</keyword>
<dbReference type="AlphaFoldDB" id="A0A1H9JKI4"/>
<feature type="transmembrane region" description="Helical" evidence="1">
    <location>
        <begin position="168"/>
        <end position="190"/>
    </location>
</feature>
<dbReference type="STRING" id="419940.SAMN05421824_2562"/>
<feature type="transmembrane region" description="Helical" evidence="1">
    <location>
        <begin position="230"/>
        <end position="253"/>
    </location>
</feature>
<reference evidence="2 3" key="1">
    <citation type="submission" date="2016-10" db="EMBL/GenBank/DDBJ databases">
        <authorList>
            <person name="de Groot N.N."/>
        </authorList>
    </citation>
    <scope>NUCLEOTIDE SEQUENCE [LARGE SCALE GENOMIC DNA]</scope>
    <source>
        <strain evidence="2 3">DSM 21035</strain>
    </source>
</reference>
<evidence type="ECO:0000313" key="3">
    <source>
        <dbReference type="Proteomes" id="UP000198999"/>
    </source>
</evidence>
<dbReference type="EMBL" id="FOFN01000003">
    <property type="protein sequence ID" value="SEQ87283.1"/>
    <property type="molecule type" value="Genomic_DNA"/>
</dbReference>
<name>A0A1H9JKI4_9FLAO</name>
<accession>A0A1H9JKI4</accession>
<keyword evidence="1" id="KW-0472">Membrane</keyword>
<protein>
    <recommendedName>
        <fullName evidence="4">Zinc-ribbon domain-containing protein</fullName>
    </recommendedName>
</protein>
<feature type="transmembrane region" description="Helical" evidence="1">
    <location>
        <begin position="138"/>
        <end position="156"/>
    </location>
</feature>